<evidence type="ECO:0000256" key="10">
    <source>
        <dbReference type="ARBA" id="ARBA00038406"/>
    </source>
</evidence>
<keyword evidence="9" id="KW-0046">Antibiotic resistance</keyword>
<reference evidence="15" key="2">
    <citation type="journal article" date="2011" name="J. Bacteriol.">
        <title>Complete genome sequence of Cronobacter turicensis LMG 23827, a food-borne pathogen causing deaths in neonates.</title>
        <authorList>
            <person name="Stephan R."/>
            <person name="Lehner A."/>
            <person name="Tischler P."/>
            <person name="Rattei T."/>
        </authorList>
    </citation>
    <scope>NUCLEOTIDE SEQUENCE [LARGE SCALE GENOMIC DNA]</scope>
    <source>
        <strain evidence="15">DSM 18703 / CCUG 55852 / LMG 23827 / z3032</strain>
    </source>
</reference>
<evidence type="ECO:0000256" key="6">
    <source>
        <dbReference type="ARBA" id="ARBA00022692"/>
    </source>
</evidence>
<keyword evidence="15" id="KW-1185">Reference proteome</keyword>
<evidence type="ECO:0000256" key="5">
    <source>
        <dbReference type="ARBA" id="ARBA00022519"/>
    </source>
</evidence>
<organism evidence="14 15">
    <name type="scientific">Cronobacter turicensis (strain DSM 18703 / CCUG 55852 / LMG 23827 / z3032)</name>
    <dbReference type="NCBI Taxonomy" id="693216"/>
    <lineage>
        <taxon>Bacteria</taxon>
        <taxon>Pseudomonadati</taxon>
        <taxon>Pseudomonadota</taxon>
        <taxon>Gammaproteobacteria</taxon>
        <taxon>Enterobacterales</taxon>
        <taxon>Enterobacteriaceae</taxon>
        <taxon>Cronobacter</taxon>
    </lineage>
</organism>
<dbReference type="PANTHER" id="PTHR23502:SF43">
    <property type="entry name" value="MULTIDRUG TRANSPORTER MDFA"/>
    <property type="match status" value="1"/>
</dbReference>
<sequence>MQTHANRTGRLGRQALLFPLCLVLYEFSTYIGNDMIQPGMLAVVEQYQAGVEWVPTSMTAYLAGGMFLQWLLGPLSDRIGRRPVMLAGVVWFIVTCLATLLAQTIEQFTVLRFLQGISLCFIGAVGYAAIQESFEEAVCIKITALMANVALIAPLLGPLVGAAWVHAAPWEMMFVLFAALAAISFVGLWRAMPETATRLGETLSLRELGRDYKAVLKNLRFVSGALAIGFVSLPLLAWIAQSPVIIISGEQMSTYEYGLLQVPIFGALIIGNLVLAKLTARRAVRSLIVMGGWPIVTGLALAALATVISSHSYLWMTAGLSIYAFGIGIANAGLVRLTLFASDISKGTVSAAMGMLQMTIFTVGIEVSKHAWIGGGNALFNLFNFASGLLWLGLMVIFLKDKTVGTRPEG</sequence>
<dbReference type="Pfam" id="PF07690">
    <property type="entry name" value="MFS_1"/>
    <property type="match status" value="1"/>
</dbReference>
<keyword evidence="5" id="KW-0997">Cell inner membrane</keyword>
<evidence type="ECO:0000313" key="14">
    <source>
        <dbReference type="EMBL" id="CBA29498.1"/>
    </source>
</evidence>
<dbReference type="EMBL" id="FN543093">
    <property type="protein sequence ID" value="CBA29498.1"/>
    <property type="molecule type" value="Genomic_DNA"/>
</dbReference>
<evidence type="ECO:0000313" key="15">
    <source>
        <dbReference type="Proteomes" id="UP000002069"/>
    </source>
</evidence>
<comment type="subunit">
    <text evidence="2">Monomer.</text>
</comment>
<feature type="transmembrane region" description="Helical" evidence="12">
    <location>
        <begin position="172"/>
        <end position="189"/>
    </location>
</feature>
<keyword evidence="8 12" id="KW-0472">Membrane</keyword>
<dbReference type="PROSITE" id="PS50850">
    <property type="entry name" value="MFS"/>
    <property type="match status" value="1"/>
</dbReference>
<dbReference type="GO" id="GO:0015385">
    <property type="term" value="F:sodium:proton antiporter activity"/>
    <property type="evidence" value="ECO:0007669"/>
    <property type="project" value="TreeGrafter"/>
</dbReference>
<evidence type="ECO:0000256" key="2">
    <source>
        <dbReference type="ARBA" id="ARBA00011245"/>
    </source>
</evidence>
<dbReference type="InterPro" id="IPR011701">
    <property type="entry name" value="MFS"/>
</dbReference>
<feature type="transmembrane region" description="Helical" evidence="12">
    <location>
        <begin position="314"/>
        <end position="335"/>
    </location>
</feature>
<evidence type="ECO:0000256" key="8">
    <source>
        <dbReference type="ARBA" id="ARBA00023136"/>
    </source>
</evidence>
<dbReference type="CDD" id="cd17320">
    <property type="entry name" value="MFS_MdfA_MDR_like"/>
    <property type="match status" value="1"/>
</dbReference>
<keyword evidence="6 12" id="KW-0812">Transmembrane</keyword>
<keyword evidence="4" id="KW-1003">Cell membrane</keyword>
<dbReference type="HOGENOM" id="CLU_001265_47_2_6"/>
<feature type="transmembrane region" description="Helical" evidence="12">
    <location>
        <begin position="379"/>
        <end position="399"/>
    </location>
</feature>
<feature type="transmembrane region" description="Helical" evidence="12">
    <location>
        <begin position="287"/>
        <end position="308"/>
    </location>
</feature>
<comment type="subcellular location">
    <subcellularLocation>
        <location evidence="1">Cell inner membrane</location>
        <topology evidence="1">Multi-pass membrane protein</topology>
    </subcellularLocation>
</comment>
<feature type="transmembrane region" description="Helical" evidence="12">
    <location>
        <begin position="260"/>
        <end position="280"/>
    </location>
</feature>
<evidence type="ECO:0000259" key="13">
    <source>
        <dbReference type="PROSITE" id="PS50850"/>
    </source>
</evidence>
<dbReference type="SUPFAM" id="SSF103473">
    <property type="entry name" value="MFS general substrate transporter"/>
    <property type="match status" value="1"/>
</dbReference>
<evidence type="ECO:0000256" key="9">
    <source>
        <dbReference type="ARBA" id="ARBA00023251"/>
    </source>
</evidence>
<name>C9XZZ8_CROTZ</name>
<dbReference type="InterPro" id="IPR020846">
    <property type="entry name" value="MFS_dom"/>
</dbReference>
<protein>
    <recommendedName>
        <fullName evidence="11">Multidrug transporter MdfA</fullName>
    </recommendedName>
</protein>
<feature type="transmembrane region" description="Helical" evidence="12">
    <location>
        <begin position="142"/>
        <end position="166"/>
    </location>
</feature>
<accession>C9XZZ8</accession>
<evidence type="ECO:0000256" key="4">
    <source>
        <dbReference type="ARBA" id="ARBA00022475"/>
    </source>
</evidence>
<evidence type="ECO:0000256" key="12">
    <source>
        <dbReference type="SAM" id="Phobius"/>
    </source>
</evidence>
<feature type="transmembrane region" description="Helical" evidence="12">
    <location>
        <begin position="111"/>
        <end position="130"/>
    </location>
</feature>
<evidence type="ECO:0000256" key="7">
    <source>
        <dbReference type="ARBA" id="ARBA00022989"/>
    </source>
</evidence>
<dbReference type="InterPro" id="IPR036259">
    <property type="entry name" value="MFS_trans_sf"/>
</dbReference>
<dbReference type="AlphaFoldDB" id="C9XZZ8"/>
<proteinExistence type="inferred from homology"/>
<evidence type="ECO:0000256" key="11">
    <source>
        <dbReference type="ARBA" id="ARBA00040126"/>
    </source>
</evidence>
<comment type="similarity">
    <text evidence="10">Belongs to the major facilitator superfamily. MdfA family.</text>
</comment>
<dbReference type="PROSITE" id="PS00216">
    <property type="entry name" value="SUGAR_TRANSPORT_1"/>
    <property type="match status" value="1"/>
</dbReference>
<keyword evidence="7 12" id="KW-1133">Transmembrane helix</keyword>
<gene>
    <name evidence="14" type="primary">cmr</name>
    <name evidence="14" type="ordered locus">Ctu_14450</name>
</gene>
<feature type="transmembrane region" description="Helical" evidence="12">
    <location>
        <begin position="53"/>
        <end position="72"/>
    </location>
</feature>
<dbReference type="Gene3D" id="1.20.1720.10">
    <property type="entry name" value="Multidrug resistance protein D"/>
    <property type="match status" value="1"/>
</dbReference>
<dbReference type="GO" id="GO:1990961">
    <property type="term" value="P:xenobiotic detoxification by transmembrane export across the plasma membrane"/>
    <property type="evidence" value="ECO:0007669"/>
    <property type="project" value="TreeGrafter"/>
</dbReference>
<feature type="transmembrane region" description="Helical" evidence="12">
    <location>
        <begin position="84"/>
        <end position="105"/>
    </location>
</feature>
<dbReference type="PANTHER" id="PTHR23502">
    <property type="entry name" value="MAJOR FACILITATOR SUPERFAMILY"/>
    <property type="match status" value="1"/>
</dbReference>
<dbReference type="KEGG" id="ctu:CTU_14450"/>
<feature type="domain" description="Major facilitator superfamily (MFS) profile" evidence="13">
    <location>
        <begin position="14"/>
        <end position="410"/>
    </location>
</feature>
<reference evidence="14 15" key="1">
    <citation type="journal article" date="2010" name="J. Bacteriol.">
        <title>Complete Genome Sequence of Cronobacter turicensis LMG 23827, a foodborne pathogen causing deaths in neonates.</title>
        <authorList>
            <person name="Stephan R."/>
            <person name="Lehner A."/>
            <person name="Tischler P."/>
            <person name="Rattei T."/>
        </authorList>
    </citation>
    <scope>NUCLEOTIDE SEQUENCE [LARGE SCALE GENOMIC DNA]</scope>
    <source>
        <strain evidence="15">DSM 18703 / CCUG 55852 / LMG 23827 / z3032</strain>
    </source>
</reference>
<dbReference type="InterPro" id="IPR005829">
    <property type="entry name" value="Sugar_transporter_CS"/>
</dbReference>
<dbReference type="Proteomes" id="UP000002069">
    <property type="component" value="Chromosome"/>
</dbReference>
<dbReference type="PATRIC" id="fig|693216.3.peg.1380"/>
<dbReference type="GO" id="GO:0005886">
    <property type="term" value="C:plasma membrane"/>
    <property type="evidence" value="ECO:0007669"/>
    <property type="project" value="UniProtKB-SubCell"/>
</dbReference>
<feature type="transmembrane region" description="Helical" evidence="12">
    <location>
        <begin position="219"/>
        <end position="240"/>
    </location>
</feature>
<evidence type="ECO:0000256" key="3">
    <source>
        <dbReference type="ARBA" id="ARBA00022448"/>
    </source>
</evidence>
<feature type="transmembrane region" description="Helical" evidence="12">
    <location>
        <begin position="347"/>
        <end position="367"/>
    </location>
</feature>
<dbReference type="GO" id="GO:0046677">
    <property type="term" value="P:response to antibiotic"/>
    <property type="evidence" value="ECO:0007669"/>
    <property type="project" value="UniProtKB-KW"/>
</dbReference>
<dbReference type="NCBIfam" id="NF011931">
    <property type="entry name" value="PRK15402.1"/>
    <property type="match status" value="1"/>
</dbReference>
<feature type="transmembrane region" description="Helical" evidence="12">
    <location>
        <begin position="15"/>
        <end position="33"/>
    </location>
</feature>
<evidence type="ECO:0000256" key="1">
    <source>
        <dbReference type="ARBA" id="ARBA00004429"/>
    </source>
</evidence>
<keyword evidence="3" id="KW-0813">Transport</keyword>